<name>A0A0H2MIG2_9PROT</name>
<dbReference type="Pfam" id="PF03466">
    <property type="entry name" value="LysR_substrate"/>
    <property type="match status" value="1"/>
</dbReference>
<dbReference type="InterPro" id="IPR000847">
    <property type="entry name" value="LysR_HTH_N"/>
</dbReference>
<keyword evidence="4" id="KW-0804">Transcription</keyword>
<dbReference type="Gene3D" id="3.40.190.10">
    <property type="entry name" value="Periplasmic binding protein-like II"/>
    <property type="match status" value="2"/>
</dbReference>
<dbReference type="GO" id="GO:0006351">
    <property type="term" value="P:DNA-templated transcription"/>
    <property type="evidence" value="ECO:0007669"/>
    <property type="project" value="TreeGrafter"/>
</dbReference>
<comment type="similarity">
    <text evidence="1">Belongs to the LysR transcriptional regulatory family.</text>
</comment>
<evidence type="ECO:0000256" key="4">
    <source>
        <dbReference type="ARBA" id="ARBA00023163"/>
    </source>
</evidence>
<keyword evidence="2" id="KW-0805">Transcription regulation</keyword>
<dbReference type="InterPro" id="IPR005119">
    <property type="entry name" value="LysR_subst-bd"/>
</dbReference>
<dbReference type="InterPro" id="IPR036388">
    <property type="entry name" value="WH-like_DNA-bd_sf"/>
</dbReference>
<dbReference type="PANTHER" id="PTHR30537">
    <property type="entry name" value="HTH-TYPE TRANSCRIPTIONAL REGULATOR"/>
    <property type="match status" value="1"/>
</dbReference>
<keyword evidence="7" id="KW-1185">Reference proteome</keyword>
<evidence type="ECO:0000256" key="2">
    <source>
        <dbReference type="ARBA" id="ARBA00023015"/>
    </source>
</evidence>
<evidence type="ECO:0000313" key="7">
    <source>
        <dbReference type="Proteomes" id="UP000035444"/>
    </source>
</evidence>
<dbReference type="SUPFAM" id="SSF53850">
    <property type="entry name" value="Periplasmic binding protein-like II"/>
    <property type="match status" value="1"/>
</dbReference>
<evidence type="ECO:0000259" key="5">
    <source>
        <dbReference type="PROSITE" id="PS50931"/>
    </source>
</evidence>
<comment type="caution">
    <text evidence="6">The sequence shown here is derived from an EMBL/GenBank/DDBJ whole genome shotgun (WGS) entry which is preliminary data.</text>
</comment>
<dbReference type="EMBL" id="LAQL01000003">
    <property type="protein sequence ID" value="KLN61931.1"/>
    <property type="molecule type" value="Genomic_DNA"/>
</dbReference>
<dbReference type="STRING" id="1489064.WH96_05000"/>
<dbReference type="Pfam" id="PF00126">
    <property type="entry name" value="HTH_1"/>
    <property type="match status" value="1"/>
</dbReference>
<dbReference type="InterPro" id="IPR058163">
    <property type="entry name" value="LysR-type_TF_proteobact-type"/>
</dbReference>
<dbReference type="GO" id="GO:0043565">
    <property type="term" value="F:sequence-specific DNA binding"/>
    <property type="evidence" value="ECO:0007669"/>
    <property type="project" value="TreeGrafter"/>
</dbReference>
<dbReference type="PANTHER" id="PTHR30537:SF20">
    <property type="entry name" value="TRANSCRIPTIONAL REGULATORY PROTEIN"/>
    <property type="match status" value="1"/>
</dbReference>
<evidence type="ECO:0000256" key="3">
    <source>
        <dbReference type="ARBA" id="ARBA00023125"/>
    </source>
</evidence>
<proteinExistence type="inferred from homology"/>
<gene>
    <name evidence="6" type="ORF">WH96_05000</name>
</gene>
<reference evidence="6 7" key="1">
    <citation type="submission" date="2015-03" db="EMBL/GenBank/DDBJ databases">
        <title>Genome Sequence of Kiloniella spongiae MEBiC09566, isolated from a marine sponge.</title>
        <authorList>
            <person name="Shao Z."/>
            <person name="Wang L."/>
            <person name="Li X."/>
        </authorList>
    </citation>
    <scope>NUCLEOTIDE SEQUENCE [LARGE SCALE GENOMIC DNA]</scope>
    <source>
        <strain evidence="6 7">MEBiC09566</strain>
    </source>
</reference>
<organism evidence="6 7">
    <name type="scientific">Kiloniella spongiae</name>
    <dbReference type="NCBI Taxonomy" id="1489064"/>
    <lineage>
        <taxon>Bacteria</taxon>
        <taxon>Pseudomonadati</taxon>
        <taxon>Pseudomonadota</taxon>
        <taxon>Alphaproteobacteria</taxon>
        <taxon>Rhodospirillales</taxon>
        <taxon>Kiloniellaceae</taxon>
        <taxon>Kiloniella</taxon>
    </lineage>
</organism>
<evidence type="ECO:0000313" key="6">
    <source>
        <dbReference type="EMBL" id="KLN61931.1"/>
    </source>
</evidence>
<protein>
    <recommendedName>
        <fullName evidence="5">HTH lysR-type domain-containing protein</fullName>
    </recommendedName>
</protein>
<accession>A0A0H2MIG2</accession>
<dbReference type="FunFam" id="1.10.10.10:FF:000001">
    <property type="entry name" value="LysR family transcriptional regulator"/>
    <property type="match status" value="1"/>
</dbReference>
<dbReference type="Proteomes" id="UP000035444">
    <property type="component" value="Unassembled WGS sequence"/>
</dbReference>
<dbReference type="SUPFAM" id="SSF46785">
    <property type="entry name" value="Winged helix' DNA-binding domain"/>
    <property type="match status" value="1"/>
</dbReference>
<dbReference type="PROSITE" id="PS50931">
    <property type="entry name" value="HTH_LYSR"/>
    <property type="match status" value="1"/>
</dbReference>
<evidence type="ECO:0000256" key="1">
    <source>
        <dbReference type="ARBA" id="ARBA00009437"/>
    </source>
</evidence>
<dbReference type="InterPro" id="IPR036390">
    <property type="entry name" value="WH_DNA-bd_sf"/>
</dbReference>
<dbReference type="GO" id="GO:0003700">
    <property type="term" value="F:DNA-binding transcription factor activity"/>
    <property type="evidence" value="ECO:0007669"/>
    <property type="project" value="InterPro"/>
</dbReference>
<dbReference type="AlphaFoldDB" id="A0A0H2MIG2"/>
<feature type="domain" description="HTH lysR-type" evidence="5">
    <location>
        <begin position="2"/>
        <end position="59"/>
    </location>
</feature>
<dbReference type="Gene3D" id="1.10.10.10">
    <property type="entry name" value="Winged helix-like DNA-binding domain superfamily/Winged helix DNA-binding domain"/>
    <property type="match status" value="1"/>
</dbReference>
<sequence length="295" mass="33152">MFKLDDLKIFIATAEVGSFVGAAYHMDVAPSVVSRSIKNLEVQLNTTLFNRTTRKITLTGEGQWLLDHAAKTLDNLNEITAYFRDKNAELRGKLTIDAPTPFTLHMLAPILSEFTRRHPKVRLSLESNEDIADLIEKKVDVAIRLGELKSSGLKAKRIGSIQRAFYASPDYLEQRGVPVDVNDLRDHNCLGFSQQTPSLNRWPILTKSGEWYEITPHLSANSGETLKQLAVHGHGILCLSDFTVRQELESGELVPILGDKVVPHSIPVSAVYYSEHKVIRHIRVFLDFLAEHAKF</sequence>
<keyword evidence="3" id="KW-0238">DNA-binding</keyword>